<feature type="domain" description="Cell envelope-related transcriptional attenuator" evidence="3">
    <location>
        <begin position="89"/>
        <end position="231"/>
    </location>
</feature>
<sequence>MKRWLKISLGGVAAIVTVGVGFVWYMYASLETTANTIYEPREAVIPVTDIGGGQESAPAVQPKVEKIKEVDPFSVLLLGVDERANDAGRSDTIIVLTVNPQKQSIQMFNIPRDTRTEIVGRGSVDKINHAYAFGGVNMSIQTVEQFLDVPIDYYVKLNMEGFVSVIDLLGGVEVNNPFEFNMGDKKFVEGPITLSGEEALLYSRMRYDDPRGDLGRNTRQQEIVQELMKNALQVSSVMQIQNILDEVGGNVKTDITFDEMKKFVLEYASSLKKIDTMEIQGHGQRINGIYYYIVDEQEKQRVTAAIKEHMDEAEPS</sequence>
<dbReference type="RefSeq" id="WP_047912189.1">
    <property type="nucleotide sequence ID" value="NZ_CP118101.1"/>
</dbReference>
<dbReference type="Pfam" id="PF03816">
    <property type="entry name" value="LytR_cpsA_psr"/>
    <property type="match status" value="1"/>
</dbReference>
<keyword evidence="2" id="KW-0812">Transmembrane</keyword>
<evidence type="ECO:0000259" key="3">
    <source>
        <dbReference type="Pfam" id="PF03816"/>
    </source>
</evidence>
<gene>
    <name evidence="4" type="ORF">PUW23_06085</name>
</gene>
<dbReference type="Proteomes" id="UP001220962">
    <property type="component" value="Chromosome"/>
</dbReference>
<dbReference type="PANTHER" id="PTHR33392:SF6">
    <property type="entry name" value="POLYISOPRENYL-TEICHOIC ACID--PEPTIDOGLYCAN TEICHOIC ACID TRANSFERASE TAGU"/>
    <property type="match status" value="1"/>
</dbReference>
<evidence type="ECO:0000256" key="2">
    <source>
        <dbReference type="SAM" id="Phobius"/>
    </source>
</evidence>
<evidence type="ECO:0000313" key="4">
    <source>
        <dbReference type="EMBL" id="WDH83794.1"/>
    </source>
</evidence>
<dbReference type="AlphaFoldDB" id="A0AAX3N458"/>
<name>A0AAX3N458_9BACL</name>
<feature type="transmembrane region" description="Helical" evidence="2">
    <location>
        <begin position="7"/>
        <end position="27"/>
    </location>
</feature>
<accession>A0AAX3N458</accession>
<dbReference type="InterPro" id="IPR004474">
    <property type="entry name" value="LytR_CpsA_psr"/>
</dbReference>
<proteinExistence type="inferred from homology"/>
<protein>
    <submittedName>
        <fullName evidence="4">LCP family protein</fullName>
    </submittedName>
</protein>
<reference evidence="4" key="1">
    <citation type="submission" date="2023-02" db="EMBL/GenBank/DDBJ databases">
        <title>Pathogen: clinical or host-associated sample.</title>
        <authorList>
            <person name="Hergert J."/>
            <person name="Casey R."/>
            <person name="Wagner J."/>
            <person name="Young E.L."/>
            <person name="Oakeson K.F."/>
        </authorList>
    </citation>
    <scope>NUCLEOTIDE SEQUENCE</scope>
    <source>
        <strain evidence="4">2022CK-00830</strain>
    </source>
</reference>
<dbReference type="NCBIfam" id="TIGR00350">
    <property type="entry name" value="lytR_cpsA_psr"/>
    <property type="match status" value="1"/>
</dbReference>
<keyword evidence="2" id="KW-0472">Membrane</keyword>
<dbReference type="InterPro" id="IPR050922">
    <property type="entry name" value="LytR/CpsA/Psr_CW_biosynth"/>
</dbReference>
<comment type="similarity">
    <text evidence="1">Belongs to the LytR/CpsA/Psr (LCP) family.</text>
</comment>
<dbReference type="EMBL" id="CP118101">
    <property type="protein sequence ID" value="WDH83794.1"/>
    <property type="molecule type" value="Genomic_DNA"/>
</dbReference>
<evidence type="ECO:0000256" key="1">
    <source>
        <dbReference type="ARBA" id="ARBA00006068"/>
    </source>
</evidence>
<organism evidence="4 5">
    <name type="scientific">Paenibacillus urinalis</name>
    <dbReference type="NCBI Taxonomy" id="521520"/>
    <lineage>
        <taxon>Bacteria</taxon>
        <taxon>Bacillati</taxon>
        <taxon>Bacillota</taxon>
        <taxon>Bacilli</taxon>
        <taxon>Bacillales</taxon>
        <taxon>Paenibacillaceae</taxon>
        <taxon>Paenibacillus</taxon>
    </lineage>
</organism>
<dbReference type="Gene3D" id="3.40.630.190">
    <property type="entry name" value="LCP protein"/>
    <property type="match status" value="1"/>
</dbReference>
<dbReference type="PANTHER" id="PTHR33392">
    <property type="entry name" value="POLYISOPRENYL-TEICHOIC ACID--PEPTIDOGLYCAN TEICHOIC ACID TRANSFERASE TAGU"/>
    <property type="match status" value="1"/>
</dbReference>
<keyword evidence="2" id="KW-1133">Transmembrane helix</keyword>
<evidence type="ECO:0000313" key="5">
    <source>
        <dbReference type="Proteomes" id="UP001220962"/>
    </source>
</evidence>